<dbReference type="InterPro" id="IPR011008">
    <property type="entry name" value="Dimeric_a/b-barrel"/>
</dbReference>
<dbReference type="Pfam" id="PF03795">
    <property type="entry name" value="YCII"/>
    <property type="match status" value="1"/>
</dbReference>
<evidence type="ECO:0000313" key="4">
    <source>
        <dbReference type="Proteomes" id="UP000567795"/>
    </source>
</evidence>
<feature type="domain" description="YCII-related" evidence="2">
    <location>
        <begin position="6"/>
        <end position="81"/>
    </location>
</feature>
<dbReference type="PANTHER" id="PTHR37828">
    <property type="entry name" value="GSR2449 PROTEIN"/>
    <property type="match status" value="1"/>
</dbReference>
<dbReference type="RefSeq" id="WP_179812704.1">
    <property type="nucleotide sequence ID" value="NZ_JACBZD010000001.1"/>
</dbReference>
<name>A0A852ZYK2_9ACTN</name>
<comment type="similarity">
    <text evidence="1">Belongs to the YciI family.</text>
</comment>
<evidence type="ECO:0000256" key="1">
    <source>
        <dbReference type="ARBA" id="ARBA00007689"/>
    </source>
</evidence>
<organism evidence="3 4">
    <name type="scientific">Allostreptomyces psammosilenae</name>
    <dbReference type="NCBI Taxonomy" id="1892865"/>
    <lineage>
        <taxon>Bacteria</taxon>
        <taxon>Bacillati</taxon>
        <taxon>Actinomycetota</taxon>
        <taxon>Actinomycetes</taxon>
        <taxon>Kitasatosporales</taxon>
        <taxon>Streptomycetaceae</taxon>
        <taxon>Allostreptomyces</taxon>
    </lineage>
</organism>
<protein>
    <submittedName>
        <fullName evidence="3">Uncharacterized protein YciI</fullName>
    </submittedName>
</protein>
<dbReference type="Proteomes" id="UP000567795">
    <property type="component" value="Unassembled WGS sequence"/>
</dbReference>
<dbReference type="EMBL" id="JACBZD010000001">
    <property type="protein sequence ID" value="NYI03691.1"/>
    <property type="molecule type" value="Genomic_DNA"/>
</dbReference>
<dbReference type="PANTHER" id="PTHR37828:SF1">
    <property type="entry name" value="YCII-RELATED DOMAIN-CONTAINING PROTEIN"/>
    <property type="match status" value="1"/>
</dbReference>
<dbReference type="Gene3D" id="3.30.70.1060">
    <property type="entry name" value="Dimeric alpha+beta barrel"/>
    <property type="match status" value="1"/>
</dbReference>
<sequence length="107" mass="11623">MLHVLSLEYRVPEDRAAPHVAAHVRFLERYHRAGTFLVSGQTVPSSQGGVILARGVDRAEAERIAAEDPFVREGVARYTVTTVTPGRVHPALAELLGAGSERIRPEG</sequence>
<proteinExistence type="inferred from homology"/>
<gene>
    <name evidence="3" type="ORF">FHU37_000634</name>
</gene>
<dbReference type="InterPro" id="IPR005545">
    <property type="entry name" value="YCII"/>
</dbReference>
<accession>A0A852ZYK2</accession>
<evidence type="ECO:0000259" key="2">
    <source>
        <dbReference type="Pfam" id="PF03795"/>
    </source>
</evidence>
<evidence type="ECO:0000313" key="3">
    <source>
        <dbReference type="EMBL" id="NYI03691.1"/>
    </source>
</evidence>
<dbReference type="SUPFAM" id="SSF54909">
    <property type="entry name" value="Dimeric alpha+beta barrel"/>
    <property type="match status" value="1"/>
</dbReference>
<dbReference type="AlphaFoldDB" id="A0A852ZYK2"/>
<reference evidence="3 4" key="1">
    <citation type="submission" date="2020-07" db="EMBL/GenBank/DDBJ databases">
        <title>Sequencing the genomes of 1000 actinobacteria strains.</title>
        <authorList>
            <person name="Klenk H.-P."/>
        </authorList>
    </citation>
    <scope>NUCLEOTIDE SEQUENCE [LARGE SCALE GENOMIC DNA]</scope>
    <source>
        <strain evidence="3 4">DSM 42178</strain>
    </source>
</reference>
<keyword evidence="4" id="KW-1185">Reference proteome</keyword>
<comment type="caution">
    <text evidence="3">The sequence shown here is derived from an EMBL/GenBank/DDBJ whole genome shotgun (WGS) entry which is preliminary data.</text>
</comment>